<dbReference type="AlphaFoldDB" id="A0ABD0TMY9"/>
<evidence type="ECO:0000313" key="2">
    <source>
        <dbReference type="Proteomes" id="UP001549921"/>
    </source>
</evidence>
<sequence length="203" mass="23637">MRKLLNVCEAYAVSHGLRYNVKKSEYMVFKAGAKSCPRATTFTLNNSPLNRVSQFKYLGHWVTEDLRDNVDIERERRALSTRCNMVARRFSRCSRQVKITIFKAYCQSFYTGNLWVNYTQRVYSALRVQYNNGFRMLMGLPRFCSASGMFSDMHTDGFHAIIRKRVASLLKRLRGSTNSILNVMADRWDSPLLGRWIRLHAKA</sequence>
<dbReference type="Proteomes" id="UP001549921">
    <property type="component" value="Unassembled WGS sequence"/>
</dbReference>
<evidence type="ECO:0008006" key="3">
    <source>
        <dbReference type="Google" id="ProtNLM"/>
    </source>
</evidence>
<evidence type="ECO:0000313" key="1">
    <source>
        <dbReference type="EMBL" id="KAL0850723.1"/>
    </source>
</evidence>
<organism evidence="1 2">
    <name type="scientific">Loxostege sticticalis</name>
    <name type="common">Beet webworm moth</name>
    <dbReference type="NCBI Taxonomy" id="481309"/>
    <lineage>
        <taxon>Eukaryota</taxon>
        <taxon>Metazoa</taxon>
        <taxon>Ecdysozoa</taxon>
        <taxon>Arthropoda</taxon>
        <taxon>Hexapoda</taxon>
        <taxon>Insecta</taxon>
        <taxon>Pterygota</taxon>
        <taxon>Neoptera</taxon>
        <taxon>Endopterygota</taxon>
        <taxon>Lepidoptera</taxon>
        <taxon>Glossata</taxon>
        <taxon>Ditrysia</taxon>
        <taxon>Pyraloidea</taxon>
        <taxon>Crambidae</taxon>
        <taxon>Pyraustinae</taxon>
        <taxon>Loxostege</taxon>
    </lineage>
</organism>
<dbReference type="EMBL" id="JBEDNZ010000002">
    <property type="protein sequence ID" value="KAL0850723.1"/>
    <property type="molecule type" value="Genomic_DNA"/>
</dbReference>
<gene>
    <name evidence="1" type="ORF">ABMA28_006665</name>
</gene>
<proteinExistence type="predicted"/>
<comment type="caution">
    <text evidence="1">The sequence shown here is derived from an EMBL/GenBank/DDBJ whole genome shotgun (WGS) entry which is preliminary data.</text>
</comment>
<protein>
    <recommendedName>
        <fullName evidence="3">Reverse transcriptase</fullName>
    </recommendedName>
</protein>
<accession>A0ABD0TMY9</accession>
<reference evidence="1 2" key="1">
    <citation type="submission" date="2024-06" db="EMBL/GenBank/DDBJ databases">
        <title>A chromosome-level genome assembly of beet webworm, Loxostege sticticalis.</title>
        <authorList>
            <person name="Zhang Y."/>
        </authorList>
    </citation>
    <scope>NUCLEOTIDE SEQUENCE [LARGE SCALE GENOMIC DNA]</scope>
    <source>
        <strain evidence="1">AQ028</strain>
        <tissue evidence="1">Male pupae</tissue>
    </source>
</reference>
<name>A0ABD0TMY9_LOXSC</name>